<keyword evidence="8" id="KW-1185">Reference proteome</keyword>
<evidence type="ECO:0000256" key="3">
    <source>
        <dbReference type="ARBA" id="ARBA00022603"/>
    </source>
</evidence>
<evidence type="ECO:0000313" key="7">
    <source>
        <dbReference type="EMBL" id="SOJ53352.1"/>
    </source>
</evidence>
<evidence type="ECO:0000313" key="8">
    <source>
        <dbReference type="Proteomes" id="UP000554965"/>
    </source>
</evidence>
<evidence type="ECO:0000256" key="4">
    <source>
        <dbReference type="ARBA" id="ARBA00022679"/>
    </source>
</evidence>
<dbReference type="GO" id="GO:0008168">
    <property type="term" value="F:methyltransferase activity"/>
    <property type="evidence" value="ECO:0007669"/>
    <property type="project" value="UniProtKB-UniRule"/>
</dbReference>
<name>A0A7Z7N918_9MYCO</name>
<dbReference type="PANTHER" id="PTHR43619:SF2">
    <property type="entry name" value="S-ADENOSYL-L-METHIONINE-DEPENDENT METHYLTRANSFERASES SUPERFAMILY PROTEIN"/>
    <property type="match status" value="1"/>
</dbReference>
<reference evidence="7 8" key="1">
    <citation type="submission" date="2017-10" db="EMBL/GenBank/DDBJ databases">
        <authorList>
            <consortium name="Urmite Genomes"/>
        </authorList>
    </citation>
    <scope>NUCLEOTIDE SEQUENCE [LARGE SCALE GENOMIC DNA]</scope>
    <source>
        <strain evidence="7 8">FB-527</strain>
    </source>
</reference>
<evidence type="ECO:0000256" key="6">
    <source>
        <dbReference type="RuleBase" id="RU362030"/>
    </source>
</evidence>
<dbReference type="AlphaFoldDB" id="A0A7Z7N918"/>
<dbReference type="RefSeq" id="WP_186241618.1">
    <property type="nucleotide sequence ID" value="NZ_OCTY01000002.1"/>
</dbReference>
<proteinExistence type="inferred from homology"/>
<dbReference type="InterPro" id="IPR007213">
    <property type="entry name" value="Ppm1/Ppm2/Tcmp"/>
</dbReference>
<evidence type="ECO:0000256" key="1">
    <source>
        <dbReference type="ARBA" id="ARBA00003907"/>
    </source>
</evidence>
<organism evidence="7 8">
    <name type="scientific">Mycobacterium simulans</name>
    <dbReference type="NCBI Taxonomy" id="627089"/>
    <lineage>
        <taxon>Bacteria</taxon>
        <taxon>Bacillati</taxon>
        <taxon>Actinomycetota</taxon>
        <taxon>Actinomycetes</taxon>
        <taxon>Mycobacteriales</taxon>
        <taxon>Mycobacteriaceae</taxon>
        <taxon>Mycobacterium</taxon>
    </lineage>
</organism>
<dbReference type="Pfam" id="PF04072">
    <property type="entry name" value="LCM"/>
    <property type="match status" value="1"/>
</dbReference>
<keyword evidence="4 7" id="KW-0808">Transferase</keyword>
<dbReference type="EC" id="2.1.1.-" evidence="6"/>
<evidence type="ECO:0000256" key="2">
    <source>
        <dbReference type="ARBA" id="ARBA00008138"/>
    </source>
</evidence>
<dbReference type="PANTHER" id="PTHR43619">
    <property type="entry name" value="S-ADENOSYL-L-METHIONINE-DEPENDENT METHYLTRANSFERASE YKTD-RELATED"/>
    <property type="match status" value="1"/>
</dbReference>
<keyword evidence="5 6" id="KW-0949">S-adenosyl-L-methionine</keyword>
<gene>
    <name evidence="7" type="ORF">MSIMFB_00853</name>
</gene>
<dbReference type="Proteomes" id="UP000554965">
    <property type="component" value="Unassembled WGS sequence"/>
</dbReference>
<dbReference type="InterPro" id="IPR029063">
    <property type="entry name" value="SAM-dependent_MTases_sf"/>
</dbReference>
<comment type="similarity">
    <text evidence="2 6">Belongs to the UPF0677 family.</text>
</comment>
<protein>
    <recommendedName>
        <fullName evidence="6">S-adenosyl-L-methionine-dependent methyltransferase</fullName>
        <ecNumber evidence="6">2.1.1.-</ecNumber>
    </recommendedName>
</protein>
<dbReference type="NCBIfam" id="TIGR00027">
    <property type="entry name" value="mthyl_TIGR00027"/>
    <property type="match status" value="1"/>
</dbReference>
<keyword evidence="3 6" id="KW-0489">Methyltransferase</keyword>
<comment type="caution">
    <text evidence="7">The sequence shown here is derived from an EMBL/GenBank/DDBJ whole genome shotgun (WGS) entry which is preliminary data.</text>
</comment>
<evidence type="ECO:0000256" key="5">
    <source>
        <dbReference type="ARBA" id="ARBA00022691"/>
    </source>
</evidence>
<dbReference type="SUPFAM" id="SSF53335">
    <property type="entry name" value="S-adenosyl-L-methionine-dependent methyltransferases"/>
    <property type="match status" value="1"/>
</dbReference>
<sequence>MARTDNDSWEITESVGATALGVAAARATETESENPLISDPFARVFLDAAGDGIWSWFAAPQLPDEVLEAEPELPMQMQSMVGYMASRTAFFDGFFLDAAREGASQAVILAAGLDARAWRLPWPGGTTAYELDQPRGLEVKVSTLQEYGAEHGAEPTCNRVSVPVDLRQDWPAALQRAGFDPSAPSAWSVEGLLPYLPAAAQELLFDRVQSLSAAGSRIAVEAPGPDFLNADVRAQRRERMDRIRAAMAKADPQREIPRTDELWYFEERHDVGDWLRQHGWNVTVTPSHELMAGYGRGVPEGVEDTSPRTLFVSAVRVGLQVL</sequence>
<dbReference type="Gene3D" id="3.40.50.150">
    <property type="entry name" value="Vaccinia Virus protein VP39"/>
    <property type="match status" value="1"/>
</dbReference>
<dbReference type="InterPro" id="IPR011610">
    <property type="entry name" value="SAM_mthyl_Trfase_ML2640-like"/>
</dbReference>
<comment type="function">
    <text evidence="1 6">Exhibits S-adenosyl-L-methionine-dependent methyltransferase activity.</text>
</comment>
<accession>A0A7Z7N918</accession>
<dbReference type="GO" id="GO:0032259">
    <property type="term" value="P:methylation"/>
    <property type="evidence" value="ECO:0007669"/>
    <property type="project" value="UniProtKB-KW"/>
</dbReference>
<dbReference type="EMBL" id="OCTY01000002">
    <property type="protein sequence ID" value="SOJ53352.1"/>
    <property type="molecule type" value="Genomic_DNA"/>
</dbReference>